<proteinExistence type="predicted"/>
<organism evidence="4 5">
    <name type="scientific">Paenibacillus macquariensis</name>
    <dbReference type="NCBI Taxonomy" id="948756"/>
    <lineage>
        <taxon>Bacteria</taxon>
        <taxon>Bacillati</taxon>
        <taxon>Bacillota</taxon>
        <taxon>Bacilli</taxon>
        <taxon>Bacillales</taxon>
        <taxon>Paenibacillaceae</taxon>
        <taxon>Paenibacillus</taxon>
    </lineage>
</organism>
<dbReference type="InterPro" id="IPR001647">
    <property type="entry name" value="HTH_TetR"/>
</dbReference>
<sequence>MLTKQEIRSQATKKEILSAAAQLFNTKGFASVTMREIAKVAGCSHTTIYIYFKDKEALLHQLSMPPLEEIKTQMEHISLQLDLSPEEKLKMISLDFIQFCLLHRNIYATFIGEQASRVDIEVSDNEINTMRISLFKLLEQSLQHCLVIKGNDELLLMYTRIYFYTLHGIVSLYTRSDESLESMIERLLPTFEESIEVLLIGFKERLKGAN</sequence>
<accession>A0ABY1KBF3</accession>
<evidence type="ECO:0000313" key="5">
    <source>
        <dbReference type="Proteomes" id="UP000186666"/>
    </source>
</evidence>
<dbReference type="PROSITE" id="PS50977">
    <property type="entry name" value="HTH_TETR_2"/>
    <property type="match status" value="1"/>
</dbReference>
<feature type="DNA-binding region" description="H-T-H motif" evidence="2">
    <location>
        <begin position="33"/>
        <end position="52"/>
    </location>
</feature>
<evidence type="ECO:0000256" key="1">
    <source>
        <dbReference type="ARBA" id="ARBA00023125"/>
    </source>
</evidence>
<dbReference type="PANTHER" id="PTHR43479:SF11">
    <property type="entry name" value="ACREF_ENVCD OPERON REPRESSOR-RELATED"/>
    <property type="match status" value="1"/>
</dbReference>
<dbReference type="InterPro" id="IPR009057">
    <property type="entry name" value="Homeodomain-like_sf"/>
</dbReference>
<dbReference type="Proteomes" id="UP000186666">
    <property type="component" value="Unassembled WGS sequence"/>
</dbReference>
<dbReference type="Pfam" id="PF00440">
    <property type="entry name" value="TetR_N"/>
    <property type="match status" value="1"/>
</dbReference>
<dbReference type="Gene3D" id="1.10.357.10">
    <property type="entry name" value="Tetracycline Repressor, domain 2"/>
    <property type="match status" value="1"/>
</dbReference>
<dbReference type="PRINTS" id="PR00455">
    <property type="entry name" value="HTHTETR"/>
</dbReference>
<dbReference type="PANTHER" id="PTHR43479">
    <property type="entry name" value="ACREF/ENVCD OPERON REPRESSOR-RELATED"/>
    <property type="match status" value="1"/>
</dbReference>
<gene>
    <name evidence="4" type="ORF">SAMN05421578_11864</name>
</gene>
<feature type="domain" description="HTH tetR-type" evidence="3">
    <location>
        <begin position="10"/>
        <end position="70"/>
    </location>
</feature>
<comment type="caution">
    <text evidence="4">The sequence shown here is derived from an EMBL/GenBank/DDBJ whole genome shotgun (WGS) entry which is preliminary data.</text>
</comment>
<dbReference type="SUPFAM" id="SSF46689">
    <property type="entry name" value="Homeodomain-like"/>
    <property type="match status" value="1"/>
</dbReference>
<evidence type="ECO:0000313" key="4">
    <source>
        <dbReference type="EMBL" id="SIR55282.1"/>
    </source>
</evidence>
<name>A0ABY1KBF3_9BACL</name>
<keyword evidence="1 2" id="KW-0238">DNA-binding</keyword>
<evidence type="ECO:0000256" key="2">
    <source>
        <dbReference type="PROSITE-ProRule" id="PRU00335"/>
    </source>
</evidence>
<dbReference type="InterPro" id="IPR050624">
    <property type="entry name" value="HTH-type_Tx_Regulator"/>
</dbReference>
<protein>
    <submittedName>
        <fullName evidence="4">Transcriptional regulator, TetR family</fullName>
    </submittedName>
</protein>
<dbReference type="EMBL" id="FTNK01000018">
    <property type="protein sequence ID" value="SIR55282.1"/>
    <property type="molecule type" value="Genomic_DNA"/>
</dbReference>
<evidence type="ECO:0000259" key="3">
    <source>
        <dbReference type="PROSITE" id="PS50977"/>
    </source>
</evidence>
<dbReference type="RefSeq" id="WP_068588324.1">
    <property type="nucleotide sequence ID" value="NZ_FTNK01000018.1"/>
</dbReference>
<keyword evidence="5" id="KW-1185">Reference proteome</keyword>
<reference evidence="4 5" key="1">
    <citation type="submission" date="2017-01" db="EMBL/GenBank/DDBJ databases">
        <authorList>
            <person name="Varghese N."/>
            <person name="Submissions S."/>
        </authorList>
    </citation>
    <scope>NUCLEOTIDE SEQUENCE [LARGE SCALE GENOMIC DNA]</scope>
    <source>
        <strain evidence="4 5">ATCC 23464</strain>
    </source>
</reference>